<feature type="chain" id="PRO_5045223922" description="Lipoprotein" evidence="1">
    <location>
        <begin position="21"/>
        <end position="129"/>
    </location>
</feature>
<protein>
    <recommendedName>
        <fullName evidence="4">Lipoprotein</fullName>
    </recommendedName>
</protein>
<evidence type="ECO:0000313" key="3">
    <source>
        <dbReference type="Proteomes" id="UP001629246"/>
    </source>
</evidence>
<organism evidence="2 3">
    <name type="scientific">Herbaspirillum lusitanum</name>
    <dbReference type="NCBI Taxonomy" id="213312"/>
    <lineage>
        <taxon>Bacteria</taxon>
        <taxon>Pseudomonadati</taxon>
        <taxon>Pseudomonadota</taxon>
        <taxon>Betaproteobacteria</taxon>
        <taxon>Burkholderiales</taxon>
        <taxon>Oxalobacteraceae</taxon>
        <taxon>Herbaspirillum</taxon>
    </lineage>
</organism>
<gene>
    <name evidence="2" type="ORF">PQR62_19675</name>
</gene>
<sequence>MRFIPVALILALLMSLAACDKTEPEPLPAPKTMESKVASKAGIAAALHVEAERACKAAGIADVGQCADSQASKLRESNAQRLAVVAQQQIKRYFDFCMTEFPASYCNVILARAIGMAVETHVVNDDFDY</sequence>
<reference evidence="2 3" key="1">
    <citation type="journal article" date="2024" name="Chem. Sci.">
        <title>Discovery of megapolipeptins by genome mining of a Burkholderiales bacteria collection.</title>
        <authorList>
            <person name="Paulo B.S."/>
            <person name="Recchia M.J.J."/>
            <person name="Lee S."/>
            <person name="Fergusson C.H."/>
            <person name="Romanowski S.B."/>
            <person name="Hernandez A."/>
            <person name="Krull N."/>
            <person name="Liu D.Y."/>
            <person name="Cavanagh H."/>
            <person name="Bos A."/>
            <person name="Gray C.A."/>
            <person name="Murphy B.T."/>
            <person name="Linington R.G."/>
            <person name="Eustaquio A.S."/>
        </authorList>
    </citation>
    <scope>NUCLEOTIDE SEQUENCE [LARGE SCALE GENOMIC DNA]</scope>
    <source>
        <strain evidence="2 3">RL21-008-BIB-A</strain>
    </source>
</reference>
<feature type="signal peptide" evidence="1">
    <location>
        <begin position="1"/>
        <end position="20"/>
    </location>
</feature>
<comment type="caution">
    <text evidence="2">The sequence shown here is derived from an EMBL/GenBank/DDBJ whole genome shotgun (WGS) entry which is preliminary data.</text>
</comment>
<dbReference type="Proteomes" id="UP001629246">
    <property type="component" value="Unassembled WGS sequence"/>
</dbReference>
<dbReference type="PROSITE" id="PS51257">
    <property type="entry name" value="PROKAR_LIPOPROTEIN"/>
    <property type="match status" value="1"/>
</dbReference>
<proteinExistence type="predicted"/>
<accession>A0ABW9AEP1</accession>
<keyword evidence="1" id="KW-0732">Signal</keyword>
<evidence type="ECO:0000256" key="1">
    <source>
        <dbReference type="SAM" id="SignalP"/>
    </source>
</evidence>
<dbReference type="RefSeq" id="WP_408159723.1">
    <property type="nucleotide sequence ID" value="NZ_JAQQFM010000009.1"/>
</dbReference>
<evidence type="ECO:0008006" key="4">
    <source>
        <dbReference type="Google" id="ProtNLM"/>
    </source>
</evidence>
<evidence type="ECO:0000313" key="2">
    <source>
        <dbReference type="EMBL" id="MFL9926505.1"/>
    </source>
</evidence>
<dbReference type="EMBL" id="JAQQFM010000009">
    <property type="protein sequence ID" value="MFL9926505.1"/>
    <property type="molecule type" value="Genomic_DNA"/>
</dbReference>
<name>A0ABW9AEP1_9BURK</name>
<keyword evidence="3" id="KW-1185">Reference proteome</keyword>